<evidence type="ECO:0000313" key="1">
    <source>
        <dbReference type="EMBL" id="CAF1043651.1"/>
    </source>
</evidence>
<name>A0A814JYD5_9BILA</name>
<comment type="caution">
    <text evidence="1">The sequence shown here is derived from an EMBL/GenBank/DDBJ whole genome shotgun (WGS) entry which is preliminary data.</text>
</comment>
<accession>A0A814JYD5</accession>
<evidence type="ECO:0000313" key="2">
    <source>
        <dbReference type="Proteomes" id="UP000663879"/>
    </source>
</evidence>
<dbReference type="EMBL" id="CAJNOC010005140">
    <property type="protein sequence ID" value="CAF1043651.1"/>
    <property type="molecule type" value="Genomic_DNA"/>
</dbReference>
<reference evidence="1" key="1">
    <citation type="submission" date="2021-02" db="EMBL/GenBank/DDBJ databases">
        <authorList>
            <person name="Nowell W R."/>
        </authorList>
    </citation>
    <scope>NUCLEOTIDE SEQUENCE</scope>
    <source>
        <strain evidence="1">Ploen Becks lab</strain>
    </source>
</reference>
<sequence length="164" mass="19123">MKHNFHYVPILSSLKALLSHKQILENFLKESNECFPTNIRSFKDSECYKSNIFFKTNQNSNQIILYIDDFETSNPLGDCRKKQELCGVYYRIRNLHQKYKSKSRFTQLALIVKTDYLKKFGYGTVLEPLIRDLKKLENEGINVPNANGQLINFKGTISFLVSDN</sequence>
<organism evidence="1 2">
    <name type="scientific">Brachionus calyciflorus</name>
    <dbReference type="NCBI Taxonomy" id="104777"/>
    <lineage>
        <taxon>Eukaryota</taxon>
        <taxon>Metazoa</taxon>
        <taxon>Spiralia</taxon>
        <taxon>Gnathifera</taxon>
        <taxon>Rotifera</taxon>
        <taxon>Eurotatoria</taxon>
        <taxon>Monogononta</taxon>
        <taxon>Pseudotrocha</taxon>
        <taxon>Ploima</taxon>
        <taxon>Brachionidae</taxon>
        <taxon>Brachionus</taxon>
    </lineage>
</organism>
<dbReference type="OrthoDB" id="10044445at2759"/>
<protein>
    <submittedName>
        <fullName evidence="1">Uncharacterized protein</fullName>
    </submittedName>
</protein>
<dbReference type="AlphaFoldDB" id="A0A814JYD5"/>
<keyword evidence="2" id="KW-1185">Reference proteome</keyword>
<proteinExistence type="predicted"/>
<dbReference type="Proteomes" id="UP000663879">
    <property type="component" value="Unassembled WGS sequence"/>
</dbReference>
<gene>
    <name evidence="1" type="ORF">OXX778_LOCUS18475</name>
</gene>